<keyword evidence="2" id="KW-1185">Reference proteome</keyword>
<dbReference type="AlphaFoldDB" id="A0A9E5JKS0"/>
<reference evidence="1 2" key="1">
    <citation type="submission" date="2020-03" db="EMBL/GenBank/DDBJ databases">
        <title>Chryseoglobus sp. isolated from a deep-sea seamount.</title>
        <authorList>
            <person name="Zhang D.-C."/>
        </authorList>
    </citation>
    <scope>NUCLEOTIDE SEQUENCE [LARGE SCALE GENOMIC DNA]</scope>
    <source>
        <strain evidence="1 2">KN1116</strain>
    </source>
</reference>
<dbReference type="RefSeq" id="WP_152583024.1">
    <property type="nucleotide sequence ID" value="NZ_VIKT02000004.1"/>
</dbReference>
<evidence type="ECO:0000313" key="2">
    <source>
        <dbReference type="Proteomes" id="UP000818266"/>
    </source>
</evidence>
<comment type="caution">
    <text evidence="1">The sequence shown here is derived from an EMBL/GenBank/DDBJ whole genome shotgun (WGS) entry which is preliminary data.</text>
</comment>
<evidence type="ECO:0000313" key="1">
    <source>
        <dbReference type="EMBL" id="NHF62290.1"/>
    </source>
</evidence>
<sequence length="323" mass="36157">MDARALVVAHGGALDRRRLVELGATDHDLRTALKRGGLHRPRRGWYSSWREDDPRFRAMRVGGRLTGLSAIEALGGWVLGTHPLHVAVPTNAARLRSQRRRDIRWADARPDGVVVHWVAASHDRGSSTGVVPLVEALELVCRTASVEQSIAALDWARRRGQLDVLELAQLQGRLSDLGWLLDASERRCDSLPESLARTRCSATGWQVTLQAPWRPGLERIDLLIEGSVALEVDGEEFHRDRFEQDRERDLSISEHGLHALRPSARQVYMRWPLVQSAVEAALAERGILVPLHNSGVASVSRPATRRRPAWAPVRERGSPELWR</sequence>
<gene>
    <name evidence="1" type="ORF">FK219_003380</name>
</gene>
<dbReference type="EMBL" id="VIKT02000004">
    <property type="protein sequence ID" value="NHF62290.1"/>
    <property type="molecule type" value="Genomic_DNA"/>
</dbReference>
<accession>A0A9E5JKS0</accession>
<name>A0A9E5JKS0_9MICO</name>
<protein>
    <submittedName>
        <fullName evidence="1">Glycyl-tRNA synthetase</fullName>
    </submittedName>
</protein>
<proteinExistence type="predicted"/>
<dbReference type="OrthoDB" id="2594539at2"/>
<organism evidence="1 2">
    <name type="scientific">Microcella pacifica</name>
    <dbReference type="NCBI Taxonomy" id="2591847"/>
    <lineage>
        <taxon>Bacteria</taxon>
        <taxon>Bacillati</taxon>
        <taxon>Actinomycetota</taxon>
        <taxon>Actinomycetes</taxon>
        <taxon>Micrococcales</taxon>
        <taxon>Microbacteriaceae</taxon>
        <taxon>Microcella</taxon>
    </lineage>
</organism>
<dbReference type="Proteomes" id="UP000818266">
    <property type="component" value="Unassembled WGS sequence"/>
</dbReference>